<keyword evidence="2" id="KW-1185">Reference proteome</keyword>
<comment type="caution">
    <text evidence="1">The sequence shown here is derived from an EMBL/GenBank/DDBJ whole genome shotgun (WGS) entry which is preliminary data.</text>
</comment>
<dbReference type="EMBL" id="SJPJ01000001">
    <property type="protein sequence ID" value="TWT78707.1"/>
    <property type="molecule type" value="Genomic_DNA"/>
</dbReference>
<gene>
    <name evidence="1" type="ORF">CA13_01040</name>
</gene>
<sequence>MLRAIDCDRSRDRDHGLVSRCIQPTRLKPRTSWILYVDEPCKQMISCIPGTVLDSPDKRIIGRMSSDWPNIDFDSKFLDALPDFHGGVPTHPYFASKSGQIHRIAFFLYFVDEDSDLHGAVRESKNYFHDSMDERVTDRGVDYIVGCDVNGFFDGDRIVPFAALYTPLEPNGNYEDPNDPAAHLTLTPLDTVNCNALCFDTSTEPHSVVVFDAAKSAAEQHRYCDDCVELDEIQYDSFIECAAETFLEFTRMLTDSPDKLTT</sequence>
<accession>A0A5C5YW04</accession>
<evidence type="ECO:0000313" key="2">
    <source>
        <dbReference type="Proteomes" id="UP000315010"/>
    </source>
</evidence>
<evidence type="ECO:0000313" key="1">
    <source>
        <dbReference type="EMBL" id="TWT78707.1"/>
    </source>
</evidence>
<name>A0A5C5YW04_9BACT</name>
<reference evidence="1 2" key="1">
    <citation type="submission" date="2019-02" db="EMBL/GenBank/DDBJ databases">
        <title>Deep-cultivation of Planctomycetes and their phenomic and genomic characterization uncovers novel biology.</title>
        <authorList>
            <person name="Wiegand S."/>
            <person name="Jogler M."/>
            <person name="Boedeker C."/>
            <person name="Pinto D."/>
            <person name="Vollmers J."/>
            <person name="Rivas-Marin E."/>
            <person name="Kohn T."/>
            <person name="Peeters S.H."/>
            <person name="Heuer A."/>
            <person name="Rast P."/>
            <person name="Oberbeckmann S."/>
            <person name="Bunk B."/>
            <person name="Jeske O."/>
            <person name="Meyerdierks A."/>
            <person name="Storesund J.E."/>
            <person name="Kallscheuer N."/>
            <person name="Luecker S."/>
            <person name="Lage O.M."/>
            <person name="Pohl T."/>
            <person name="Merkel B.J."/>
            <person name="Hornburger P."/>
            <person name="Mueller R.-W."/>
            <person name="Bruemmer F."/>
            <person name="Labrenz M."/>
            <person name="Spormann A.M."/>
            <person name="Op Den Camp H."/>
            <person name="Overmann J."/>
            <person name="Amann R."/>
            <person name="Jetten M.S.M."/>
            <person name="Mascher T."/>
            <person name="Medema M.H."/>
            <person name="Devos D.P."/>
            <person name="Kaster A.-K."/>
            <person name="Ovreas L."/>
            <person name="Rohde M."/>
            <person name="Galperin M.Y."/>
            <person name="Jogler C."/>
        </authorList>
    </citation>
    <scope>NUCLEOTIDE SEQUENCE [LARGE SCALE GENOMIC DNA]</scope>
    <source>
        <strain evidence="1 2">CA13</strain>
    </source>
</reference>
<organism evidence="1 2">
    <name type="scientific">Novipirellula herctigrandis</name>
    <dbReference type="NCBI Taxonomy" id="2527986"/>
    <lineage>
        <taxon>Bacteria</taxon>
        <taxon>Pseudomonadati</taxon>
        <taxon>Planctomycetota</taxon>
        <taxon>Planctomycetia</taxon>
        <taxon>Pirellulales</taxon>
        <taxon>Pirellulaceae</taxon>
        <taxon>Novipirellula</taxon>
    </lineage>
</organism>
<dbReference type="Proteomes" id="UP000315010">
    <property type="component" value="Unassembled WGS sequence"/>
</dbReference>
<evidence type="ECO:0008006" key="3">
    <source>
        <dbReference type="Google" id="ProtNLM"/>
    </source>
</evidence>
<dbReference type="AlphaFoldDB" id="A0A5C5YW04"/>
<protein>
    <recommendedName>
        <fullName evidence="3">SMI1 / KNR4 family protein</fullName>
    </recommendedName>
</protein>
<proteinExistence type="predicted"/>